<feature type="transmembrane region" description="Helical" evidence="1">
    <location>
        <begin position="209"/>
        <end position="228"/>
    </location>
</feature>
<organism evidence="2 3">
    <name type="scientific">Paractinoplanes lichenicola</name>
    <dbReference type="NCBI Taxonomy" id="2802976"/>
    <lineage>
        <taxon>Bacteria</taxon>
        <taxon>Bacillati</taxon>
        <taxon>Actinomycetota</taxon>
        <taxon>Actinomycetes</taxon>
        <taxon>Micromonosporales</taxon>
        <taxon>Micromonosporaceae</taxon>
        <taxon>Paractinoplanes</taxon>
    </lineage>
</organism>
<gene>
    <name evidence="2" type="ORF">JKJ07_29975</name>
</gene>
<dbReference type="EMBL" id="JAENHO010000009">
    <property type="protein sequence ID" value="MBL7258548.1"/>
    <property type="molecule type" value="Genomic_DNA"/>
</dbReference>
<sequence length="621" mass="64045">MSSTLPVTSHEGLLGNVASGYGLASRRWRRLFAVVLPVAATMLVVSTLADLALGSGRLVIVDGIPEALSGDGLAGVKAVTAVVFWLVGLVGGVWAVARDAGPRESLWQGVKSLPAYGIGLIAVGGGAFLALWAAAGLARGGAGLVLIVAVLVAVVLGAARVLLIGIDQLVGSGTAPTWGEALSFVLGGVAVPMLVAYGWERLGAPGSETVLLIVALVAQIGLAARPHSRGAGTSGAKDAAAARARRPRLWPAITVFAVAVALAAGVLLTNPYDAPVVRTNSAGSSGARAVAWPAGRHPVIVTTSEVWFCDDDLCQNSTDVSGGPPTVEGYGSATIGADGTVVKTALTGGPDKGGPFVHYARCVREGCQEAWIPVRASGRERLDVEGRTEVAGAPAPDGALWLFVATPITGGQHGRYRFSMIRCADVACAAPQRHQVGVLDRTPEDGYPDGRRARLTIGTDGRPDGSFWIGHSVYRYSCEPVTCAAPKQSAVDSGPSDAAWTVAGDRTVFVRGGELFDGHTSTPVGGSGNSKLAAAAVAGPDVYVAAAVPTEAAGSGFRITYGEPVQHWRQTVWRCRNQECASTPLDSYDNQEREQLLAVSADGRVLVVRDDHIVLLEKSVA</sequence>
<evidence type="ECO:0000313" key="3">
    <source>
        <dbReference type="Proteomes" id="UP000598996"/>
    </source>
</evidence>
<evidence type="ECO:0000313" key="2">
    <source>
        <dbReference type="EMBL" id="MBL7258548.1"/>
    </source>
</evidence>
<protein>
    <submittedName>
        <fullName evidence="2">Uncharacterized protein</fullName>
    </submittedName>
</protein>
<feature type="transmembrane region" description="Helical" evidence="1">
    <location>
        <begin position="73"/>
        <end position="97"/>
    </location>
</feature>
<name>A0ABS1VVP7_9ACTN</name>
<dbReference type="Proteomes" id="UP000598996">
    <property type="component" value="Unassembled WGS sequence"/>
</dbReference>
<keyword evidence="3" id="KW-1185">Reference proteome</keyword>
<accession>A0ABS1VVP7</accession>
<feature type="transmembrane region" description="Helical" evidence="1">
    <location>
        <begin position="118"/>
        <end position="138"/>
    </location>
</feature>
<keyword evidence="1" id="KW-0472">Membrane</keyword>
<feature type="transmembrane region" description="Helical" evidence="1">
    <location>
        <begin position="144"/>
        <end position="166"/>
    </location>
</feature>
<comment type="caution">
    <text evidence="2">The sequence shown here is derived from an EMBL/GenBank/DDBJ whole genome shotgun (WGS) entry which is preliminary data.</text>
</comment>
<dbReference type="RefSeq" id="WP_202995220.1">
    <property type="nucleotide sequence ID" value="NZ_JAENHO010000009.1"/>
</dbReference>
<feature type="transmembrane region" description="Helical" evidence="1">
    <location>
        <begin position="249"/>
        <end position="268"/>
    </location>
</feature>
<keyword evidence="1" id="KW-1133">Transmembrane helix</keyword>
<reference evidence="2 3" key="1">
    <citation type="submission" date="2021-01" db="EMBL/GenBank/DDBJ databases">
        <title>Actinoplanes sp. nov. LDG1-01 isolated from lichen.</title>
        <authorList>
            <person name="Saeng-In P."/>
            <person name="Phongsopitanun W."/>
            <person name="Kanchanasin P."/>
            <person name="Yuki M."/>
            <person name="Kudo T."/>
            <person name="Ohkuma M."/>
            <person name="Tanasupawat S."/>
        </authorList>
    </citation>
    <scope>NUCLEOTIDE SEQUENCE [LARGE SCALE GENOMIC DNA]</scope>
    <source>
        <strain evidence="2 3">LDG1-01</strain>
    </source>
</reference>
<proteinExistence type="predicted"/>
<keyword evidence="1" id="KW-0812">Transmembrane</keyword>
<feature type="transmembrane region" description="Helical" evidence="1">
    <location>
        <begin position="178"/>
        <end position="197"/>
    </location>
</feature>
<evidence type="ECO:0000256" key="1">
    <source>
        <dbReference type="SAM" id="Phobius"/>
    </source>
</evidence>
<feature type="transmembrane region" description="Helical" evidence="1">
    <location>
        <begin position="31"/>
        <end position="53"/>
    </location>
</feature>